<dbReference type="EMBL" id="CM037153">
    <property type="protein sequence ID" value="KAH7859287.1"/>
    <property type="molecule type" value="Genomic_DNA"/>
</dbReference>
<protein>
    <submittedName>
        <fullName evidence="1">Uncharacterized protein</fullName>
    </submittedName>
</protein>
<gene>
    <name evidence="1" type="ORF">Vadar_034132</name>
</gene>
<dbReference type="Proteomes" id="UP000828048">
    <property type="component" value="Chromosome 3"/>
</dbReference>
<accession>A0ACB7Z0K1</accession>
<evidence type="ECO:0000313" key="1">
    <source>
        <dbReference type="EMBL" id="KAH7859287.1"/>
    </source>
</evidence>
<proteinExistence type="predicted"/>
<name>A0ACB7Z0K1_9ERIC</name>
<comment type="caution">
    <text evidence="1">The sequence shown here is derived from an EMBL/GenBank/DDBJ whole genome shotgun (WGS) entry which is preliminary data.</text>
</comment>
<sequence>MPHSQTVAFCGQAKYFAKPVISLRSGSSSLVKVFSRLLLGAEVRIDCKFKAIPPRMIEEIKFSSNRTTDKFRAYKLEVPSIDGIECTREKVIESSCKASLMWSASSSCNVPGYRTMSVEIVVKSRQGNLCI</sequence>
<evidence type="ECO:0000313" key="2">
    <source>
        <dbReference type="Proteomes" id="UP000828048"/>
    </source>
</evidence>
<organism evidence="1 2">
    <name type="scientific">Vaccinium darrowii</name>
    <dbReference type="NCBI Taxonomy" id="229202"/>
    <lineage>
        <taxon>Eukaryota</taxon>
        <taxon>Viridiplantae</taxon>
        <taxon>Streptophyta</taxon>
        <taxon>Embryophyta</taxon>
        <taxon>Tracheophyta</taxon>
        <taxon>Spermatophyta</taxon>
        <taxon>Magnoliopsida</taxon>
        <taxon>eudicotyledons</taxon>
        <taxon>Gunneridae</taxon>
        <taxon>Pentapetalae</taxon>
        <taxon>asterids</taxon>
        <taxon>Ericales</taxon>
        <taxon>Ericaceae</taxon>
        <taxon>Vaccinioideae</taxon>
        <taxon>Vaccinieae</taxon>
        <taxon>Vaccinium</taxon>
    </lineage>
</organism>
<reference evidence="1 2" key="1">
    <citation type="journal article" date="2021" name="Hortic Res">
        <title>High-quality reference genome and annotation aids understanding of berry development for evergreen blueberry (Vaccinium darrowii).</title>
        <authorList>
            <person name="Yu J."/>
            <person name="Hulse-Kemp A.M."/>
            <person name="Babiker E."/>
            <person name="Staton M."/>
        </authorList>
    </citation>
    <scope>NUCLEOTIDE SEQUENCE [LARGE SCALE GENOMIC DNA]</scope>
    <source>
        <strain evidence="2">cv. NJ 8807/NJ 8810</strain>
        <tissue evidence="1">Young leaf</tissue>
    </source>
</reference>
<keyword evidence="2" id="KW-1185">Reference proteome</keyword>